<keyword evidence="1" id="KW-0472">Membrane</keyword>
<accession>A0A7T4A0D7</accession>
<organism evidence="2 3">
    <name type="scientific">Brevibacterium casei</name>
    <dbReference type="NCBI Taxonomy" id="33889"/>
    <lineage>
        <taxon>Bacteria</taxon>
        <taxon>Bacillati</taxon>
        <taxon>Actinomycetota</taxon>
        <taxon>Actinomycetes</taxon>
        <taxon>Micrococcales</taxon>
        <taxon>Brevibacteriaceae</taxon>
        <taxon>Brevibacterium</taxon>
    </lineage>
</organism>
<proteinExistence type="predicted"/>
<feature type="transmembrane region" description="Helical" evidence="1">
    <location>
        <begin position="12"/>
        <end position="31"/>
    </location>
</feature>
<protein>
    <submittedName>
        <fullName evidence="2">Uncharacterized protein</fullName>
    </submittedName>
</protein>
<dbReference type="EMBL" id="CP065989">
    <property type="protein sequence ID" value="QQB14920.1"/>
    <property type="molecule type" value="Genomic_DNA"/>
</dbReference>
<name>A0A7T4A0D7_9MICO</name>
<dbReference type="RefSeq" id="WP_198499958.1">
    <property type="nucleotide sequence ID" value="NZ_CP065989.1"/>
</dbReference>
<keyword evidence="1" id="KW-0812">Transmembrane</keyword>
<gene>
    <name evidence="2" type="ORF">I6H47_02795</name>
</gene>
<keyword evidence="1" id="KW-1133">Transmembrane helix</keyword>
<reference evidence="2 3" key="1">
    <citation type="submission" date="2020-12" db="EMBL/GenBank/DDBJ databases">
        <title>FDA dAtabase for Regulatory Grade micrObial Sequences (FDA-ARGOS): Supporting development and validation of Infectious Disease Dx tests.</title>
        <authorList>
            <person name="Sproer C."/>
            <person name="Gronow S."/>
            <person name="Severitt S."/>
            <person name="Schroder I."/>
            <person name="Tallon L."/>
            <person name="Sadzewicz L."/>
            <person name="Zhao X."/>
            <person name="Boylan J."/>
            <person name="Ott S."/>
            <person name="Bowen H."/>
            <person name="Vavikolanu K."/>
            <person name="Mehta A."/>
            <person name="Aluvathingal J."/>
            <person name="Nadendla S."/>
            <person name="Lowell S."/>
            <person name="Myers T."/>
            <person name="Yan Y."/>
            <person name="Sichtig H."/>
        </authorList>
    </citation>
    <scope>NUCLEOTIDE SEQUENCE [LARGE SCALE GENOMIC DNA]</scope>
    <source>
        <strain evidence="2 3">FDAARGOS_990</strain>
    </source>
</reference>
<evidence type="ECO:0000313" key="3">
    <source>
        <dbReference type="Proteomes" id="UP000595374"/>
    </source>
</evidence>
<feature type="transmembrane region" description="Helical" evidence="1">
    <location>
        <begin position="37"/>
        <end position="55"/>
    </location>
</feature>
<evidence type="ECO:0000313" key="2">
    <source>
        <dbReference type="EMBL" id="QQB14920.1"/>
    </source>
</evidence>
<evidence type="ECO:0000256" key="1">
    <source>
        <dbReference type="SAM" id="Phobius"/>
    </source>
</evidence>
<dbReference type="AlphaFoldDB" id="A0A7T4A0D7"/>
<dbReference type="Proteomes" id="UP000595374">
    <property type="component" value="Chromosome"/>
</dbReference>
<sequence>MSKKGHTDQRSTAVWYFVGATFLFVLPNQLFTDSDGWVRTVFIVFGIVAMAAGFAQMRREFAGRRRAARSGDGTSRPAA</sequence>